<dbReference type="Pfam" id="PF13788">
    <property type="entry name" value="DUF4180"/>
    <property type="match status" value="1"/>
</dbReference>
<dbReference type="InterPro" id="IPR025438">
    <property type="entry name" value="DUF4180"/>
</dbReference>
<dbReference type="AlphaFoldDB" id="A0A369IDM8"/>
<evidence type="ECO:0000313" key="3">
    <source>
        <dbReference type="Proteomes" id="UP000253141"/>
    </source>
</evidence>
<evidence type="ECO:0000313" key="2">
    <source>
        <dbReference type="EMBL" id="RDB07891.1"/>
    </source>
</evidence>
<proteinExistence type="predicted"/>
<dbReference type="RefSeq" id="WP_114459424.1">
    <property type="nucleotide sequence ID" value="NZ_QPIW01000001.1"/>
</dbReference>
<dbReference type="OrthoDB" id="8595425at2"/>
<comment type="caution">
    <text evidence="2">The sequence shown here is derived from an EMBL/GenBank/DDBJ whole genome shotgun (WGS) entry which is preliminary data.</text>
</comment>
<keyword evidence="3" id="KW-1185">Reference proteome</keyword>
<dbReference type="Proteomes" id="UP000253141">
    <property type="component" value="Unassembled WGS sequence"/>
</dbReference>
<accession>A0A369IDM8</accession>
<reference evidence="2 3" key="1">
    <citation type="submission" date="2018-07" db="EMBL/GenBank/DDBJ databases">
        <title>Genome analysis of Runella aurantiaca.</title>
        <authorList>
            <person name="Yang X."/>
        </authorList>
    </citation>
    <scope>NUCLEOTIDE SEQUENCE [LARGE SCALE GENOMIC DNA]</scope>
    <source>
        <strain evidence="2 3">YX9</strain>
    </source>
</reference>
<evidence type="ECO:0000259" key="1">
    <source>
        <dbReference type="Pfam" id="PF13788"/>
    </source>
</evidence>
<organism evidence="2 3">
    <name type="scientific">Runella aurantiaca</name>
    <dbReference type="NCBI Taxonomy" id="2282308"/>
    <lineage>
        <taxon>Bacteria</taxon>
        <taxon>Pseudomonadati</taxon>
        <taxon>Bacteroidota</taxon>
        <taxon>Cytophagia</taxon>
        <taxon>Cytophagales</taxon>
        <taxon>Spirosomataceae</taxon>
        <taxon>Runella</taxon>
    </lineage>
</organism>
<gene>
    <name evidence="2" type="ORF">DVG78_02215</name>
</gene>
<protein>
    <submittedName>
        <fullName evidence="2">DUF4180 domain-containing protein</fullName>
    </submittedName>
</protein>
<dbReference type="EMBL" id="QPIW01000001">
    <property type="protein sequence ID" value="RDB07891.1"/>
    <property type="molecule type" value="Genomic_DNA"/>
</dbReference>
<sequence>MKIQTHQRNGVKIAEVISDTTVIGNAEEGLDLLGNLYYQDFDRIFLYQQNITPDFFDLKTGIAGEILQKFSNYRVRLAIVGDFSAYQSKSIKDFIFESNKHGHVNFVESKAEAIERLSK</sequence>
<feature type="domain" description="DUF4180" evidence="1">
    <location>
        <begin position="9"/>
        <end position="117"/>
    </location>
</feature>
<name>A0A369IDM8_9BACT</name>